<organism evidence="1 2">
    <name type="scientific">Pyrus ussuriensis x Pyrus communis</name>
    <dbReference type="NCBI Taxonomy" id="2448454"/>
    <lineage>
        <taxon>Eukaryota</taxon>
        <taxon>Viridiplantae</taxon>
        <taxon>Streptophyta</taxon>
        <taxon>Embryophyta</taxon>
        <taxon>Tracheophyta</taxon>
        <taxon>Spermatophyta</taxon>
        <taxon>Magnoliopsida</taxon>
        <taxon>eudicotyledons</taxon>
        <taxon>Gunneridae</taxon>
        <taxon>Pentapetalae</taxon>
        <taxon>rosids</taxon>
        <taxon>fabids</taxon>
        <taxon>Rosales</taxon>
        <taxon>Rosaceae</taxon>
        <taxon>Amygdaloideae</taxon>
        <taxon>Maleae</taxon>
        <taxon>Pyrus</taxon>
    </lineage>
</organism>
<accession>A0A5N5HT88</accession>
<sequence>MAWAEGWQREPRAWRVAGMGQGTGPLCLNPCWREEKRLGPLSLAWLLDIRRGSFVKKSNLRLKLPWRHHPCASPIYVGQPVYVKTCCVYGILGCRREFGTKFANAWPLIDVLNGLHLSVDHDRKLMRVVARPSYVTLITYSYYYLYHLSNRVRTHNICGSQSYVRMIVQICDKITIVINCKERDFEAKKRSFESLKRVHKHSKEDHRISKRCLRHGGTQFGKSGIWEFLSNDFDAAIYSSR</sequence>
<gene>
    <name evidence="1" type="ORF">D8674_008508</name>
</gene>
<evidence type="ECO:0000313" key="1">
    <source>
        <dbReference type="EMBL" id="KAB2630989.1"/>
    </source>
</evidence>
<name>A0A5N5HT88_9ROSA</name>
<dbReference type="EMBL" id="SMOL01000143">
    <property type="protein sequence ID" value="KAB2630989.1"/>
    <property type="molecule type" value="Genomic_DNA"/>
</dbReference>
<dbReference type="Proteomes" id="UP000327157">
    <property type="component" value="Chromosome 12"/>
</dbReference>
<dbReference type="AlphaFoldDB" id="A0A5N5HT88"/>
<comment type="caution">
    <text evidence="1">The sequence shown here is derived from an EMBL/GenBank/DDBJ whole genome shotgun (WGS) entry which is preliminary data.</text>
</comment>
<protein>
    <submittedName>
        <fullName evidence="1">Uncharacterized protein</fullName>
    </submittedName>
</protein>
<proteinExistence type="predicted"/>
<keyword evidence="2" id="KW-1185">Reference proteome</keyword>
<reference evidence="2" key="2">
    <citation type="submission" date="2019-10" db="EMBL/GenBank/DDBJ databases">
        <title>A de novo genome assembly of a pear dwarfing rootstock.</title>
        <authorList>
            <person name="Wang F."/>
            <person name="Wang J."/>
            <person name="Li S."/>
            <person name="Zhang Y."/>
            <person name="Fang M."/>
            <person name="Ma L."/>
            <person name="Zhao Y."/>
            <person name="Jiang S."/>
        </authorList>
    </citation>
    <scope>NUCLEOTIDE SEQUENCE [LARGE SCALE GENOMIC DNA]</scope>
</reference>
<reference evidence="1 2" key="3">
    <citation type="submission" date="2019-11" db="EMBL/GenBank/DDBJ databases">
        <title>A de novo genome assembly of a pear dwarfing rootstock.</title>
        <authorList>
            <person name="Wang F."/>
            <person name="Wang J."/>
            <person name="Li S."/>
            <person name="Zhang Y."/>
            <person name="Fang M."/>
            <person name="Ma L."/>
            <person name="Zhao Y."/>
            <person name="Jiang S."/>
        </authorList>
    </citation>
    <scope>NUCLEOTIDE SEQUENCE [LARGE SCALE GENOMIC DNA]</scope>
    <source>
        <strain evidence="1">S2</strain>
        <tissue evidence="1">Leaf</tissue>
    </source>
</reference>
<evidence type="ECO:0000313" key="2">
    <source>
        <dbReference type="Proteomes" id="UP000327157"/>
    </source>
</evidence>
<reference evidence="1 2" key="1">
    <citation type="submission" date="2019-09" db="EMBL/GenBank/DDBJ databases">
        <authorList>
            <person name="Ou C."/>
        </authorList>
    </citation>
    <scope>NUCLEOTIDE SEQUENCE [LARGE SCALE GENOMIC DNA]</scope>
    <source>
        <strain evidence="1">S2</strain>
        <tissue evidence="1">Leaf</tissue>
    </source>
</reference>